<gene>
    <name evidence="8" type="ORF">C4B63_160g32</name>
</gene>
<accession>A0A2V2UN43</accession>
<feature type="binding site" evidence="3">
    <location>
        <begin position="273"/>
        <end position="280"/>
    </location>
    <ligand>
        <name>ATP</name>
        <dbReference type="ChEBI" id="CHEBI:30616"/>
    </ligand>
</feature>
<dbReference type="VEuPathDB" id="TriTrypDB:TcCLB.504427.260"/>
<dbReference type="InterPro" id="IPR027640">
    <property type="entry name" value="Kinesin-like_fam"/>
</dbReference>
<keyword evidence="5" id="KW-0175">Coiled coil</keyword>
<feature type="region of interest" description="Disordered" evidence="6">
    <location>
        <begin position="775"/>
        <end position="828"/>
    </location>
</feature>
<dbReference type="VEuPathDB" id="TriTrypDB:ECC02_002049"/>
<dbReference type="GO" id="GO:0005874">
    <property type="term" value="C:microtubule"/>
    <property type="evidence" value="ECO:0007669"/>
    <property type="project" value="UniProtKB-KW"/>
</dbReference>
<dbReference type="InterPro" id="IPR036961">
    <property type="entry name" value="Kinesin_motor_dom_sf"/>
</dbReference>
<comment type="similarity">
    <text evidence="3 4">Belongs to the TRAFAC class myosin-kinesin ATPase superfamily. Kinesin family.</text>
</comment>
<evidence type="ECO:0000313" key="8">
    <source>
        <dbReference type="EMBL" id="PWU85474.1"/>
    </source>
</evidence>
<dbReference type="GO" id="GO:0005871">
    <property type="term" value="C:kinesin complex"/>
    <property type="evidence" value="ECO:0007669"/>
    <property type="project" value="TreeGrafter"/>
</dbReference>
<proteinExistence type="inferred from homology"/>
<dbReference type="Proteomes" id="UP000246121">
    <property type="component" value="Unassembled WGS sequence"/>
</dbReference>
<dbReference type="PANTHER" id="PTHR24115">
    <property type="entry name" value="KINESIN-RELATED"/>
    <property type="match status" value="1"/>
</dbReference>
<dbReference type="VEuPathDB" id="TriTrypDB:TcCL_ESM06596"/>
<feature type="domain" description="Kinesin motor" evidence="7">
    <location>
        <begin position="167"/>
        <end position="564"/>
    </location>
</feature>
<dbReference type="PROSITE" id="PS00411">
    <property type="entry name" value="KINESIN_MOTOR_1"/>
    <property type="match status" value="1"/>
</dbReference>
<dbReference type="GO" id="GO:0008017">
    <property type="term" value="F:microtubule binding"/>
    <property type="evidence" value="ECO:0007669"/>
    <property type="project" value="InterPro"/>
</dbReference>
<dbReference type="VEuPathDB" id="TriTrypDB:C3747_53g240"/>
<dbReference type="VEuPathDB" id="TriTrypDB:TcCLB.508043.40"/>
<dbReference type="PANTHER" id="PTHR24115:SF601">
    <property type="entry name" value="KINESIN-LIKE PROTEIN"/>
    <property type="match status" value="1"/>
</dbReference>
<evidence type="ECO:0000256" key="4">
    <source>
        <dbReference type="RuleBase" id="RU000394"/>
    </source>
</evidence>
<dbReference type="Pfam" id="PF00225">
    <property type="entry name" value="Kinesin"/>
    <property type="match status" value="1"/>
</dbReference>
<keyword evidence="2 3" id="KW-0067">ATP-binding</keyword>
<evidence type="ECO:0000313" key="9">
    <source>
        <dbReference type="Proteomes" id="UP000246121"/>
    </source>
</evidence>
<feature type="compositionally biased region" description="Low complexity" evidence="6">
    <location>
        <begin position="111"/>
        <end position="127"/>
    </location>
</feature>
<dbReference type="EMBL" id="PRFA01000160">
    <property type="protein sequence ID" value="PWU85474.1"/>
    <property type="molecule type" value="Genomic_DNA"/>
</dbReference>
<dbReference type="Gene3D" id="3.40.850.10">
    <property type="entry name" value="Kinesin motor domain"/>
    <property type="match status" value="1"/>
</dbReference>
<dbReference type="VEuPathDB" id="TriTrypDB:TcG_07629"/>
<name>A0A2V2UN43_TRYCR</name>
<evidence type="ECO:0000259" key="7">
    <source>
        <dbReference type="PROSITE" id="PS50067"/>
    </source>
</evidence>
<evidence type="ECO:0000256" key="6">
    <source>
        <dbReference type="SAM" id="MobiDB-lite"/>
    </source>
</evidence>
<organism evidence="8 9">
    <name type="scientific">Trypanosoma cruzi</name>
    <dbReference type="NCBI Taxonomy" id="5693"/>
    <lineage>
        <taxon>Eukaryota</taxon>
        <taxon>Discoba</taxon>
        <taxon>Euglenozoa</taxon>
        <taxon>Kinetoplastea</taxon>
        <taxon>Metakinetoplastina</taxon>
        <taxon>Trypanosomatida</taxon>
        <taxon>Trypanosomatidae</taxon>
        <taxon>Trypanosoma</taxon>
        <taxon>Schizotrypanum</taxon>
    </lineage>
</organism>
<evidence type="ECO:0000256" key="2">
    <source>
        <dbReference type="ARBA" id="ARBA00022840"/>
    </source>
</evidence>
<dbReference type="VEuPathDB" id="TriTrypDB:TcYC6_0031170"/>
<dbReference type="VEuPathDB" id="TriTrypDB:TcBrA4_0137990"/>
<feature type="coiled-coil region" evidence="5">
    <location>
        <begin position="599"/>
        <end position="626"/>
    </location>
</feature>
<sequence>MTVGVVVSVYGCGSTHVNAGVSIQPLDTPPPPQMYMRIMYASYRFVVSLLSTSCLLLGAERKTDKRKQRKQRKKEKKKKKEQNRGKKNTTEKKMTVTEPKLISGPTRKASTTPVKKTIPTRTTTPRRPQQRDAKSVPNANPSGRNTIMDDAHESSDAFRSRVTEITRFKVFSRVRPFIAEELAEMEGQERRSVVEMTDNKTVILDPKDGWAPKAQFEFDASLWSIPPEHRIVHTFHDTKRSDYATQKDVYELIGKDLVPHVFDGFNSCILTYGQTGSGKTYTMMGIYDPNASCGGDGEEGIIPRVSNDLFLILTTKQAEEAKKTELHDRVRFRVEVSFVEIYMERVRDLLDPALKNSKGNEKLQDARIRQDPYSGPFVEGVTKYQVENWAQCCLLLERGSMHRTTCATAVHNQSSRSHAIFQLTVIQEQTIPAKDRYSRPTVRCRAGRINLVDLAGSERGGFQDYVKESAAINTSLLALRRVIDNLTERQNILMEQAKAEITGAYYQERTLPQVPFRDSVLTWLLSDSIGGNARTTMVATLSPLVKNYGDTLATLQWSSKARNLVTLVKVNDPLTTVTGGMANKAGELHNAVRIQRQNMDSLREALRQKQEFAEQLERESRSMTRQTAKNKEVLSSVMRQFNAATVQRALHRAVWKKNMNVLKAHHDKLTSQLCERNKEVENVYMKQSAVKEEMAALQQKLGEERQREEELRVMIAERESKDDAAESVFTALEAEYNAALKQLRTDEITQGDAADAHSELPSARRRVVAARQNVDETNQKADMMEAKIKESKQRSWREKIAQDERDAMELRSERNELQRKLDDLRSQQEELRTALRKRNKGRK</sequence>
<feature type="compositionally biased region" description="Basic residues" evidence="6">
    <location>
        <begin position="64"/>
        <end position="81"/>
    </location>
</feature>
<dbReference type="PROSITE" id="PS50067">
    <property type="entry name" value="KINESIN_MOTOR_2"/>
    <property type="match status" value="1"/>
</dbReference>
<dbReference type="GO" id="GO:0007018">
    <property type="term" value="P:microtubule-based movement"/>
    <property type="evidence" value="ECO:0007669"/>
    <property type="project" value="InterPro"/>
</dbReference>
<feature type="coiled-coil region" evidence="5">
    <location>
        <begin position="687"/>
        <end position="714"/>
    </location>
</feature>
<dbReference type="VEuPathDB" id="TriTrypDB:C4B63_160g32"/>
<evidence type="ECO:0000256" key="3">
    <source>
        <dbReference type="PROSITE-ProRule" id="PRU00283"/>
    </source>
</evidence>
<dbReference type="GO" id="GO:0003777">
    <property type="term" value="F:microtubule motor activity"/>
    <property type="evidence" value="ECO:0007669"/>
    <property type="project" value="InterPro"/>
</dbReference>
<dbReference type="SUPFAM" id="SSF52540">
    <property type="entry name" value="P-loop containing nucleoside triphosphate hydrolases"/>
    <property type="match status" value="1"/>
</dbReference>
<protein>
    <recommendedName>
        <fullName evidence="4">Kinesin-like protein</fullName>
    </recommendedName>
</protein>
<dbReference type="VEuPathDB" id="TriTrypDB:TCSYLVIO_000076"/>
<dbReference type="PRINTS" id="PR00380">
    <property type="entry name" value="KINESINHEAVY"/>
</dbReference>
<dbReference type="InterPro" id="IPR001752">
    <property type="entry name" value="Kinesin_motor_dom"/>
</dbReference>
<keyword evidence="3 4" id="KW-0505">Motor protein</keyword>
<dbReference type="VEuPathDB" id="TriTrypDB:BCY84_02363"/>
<keyword evidence="4" id="KW-0493">Microtubule</keyword>
<dbReference type="FunFam" id="3.40.850.10:FF:000134">
    <property type="entry name" value="Kinesin-like protein"/>
    <property type="match status" value="1"/>
</dbReference>
<comment type="caution">
    <text evidence="8">The sequence shown here is derived from an EMBL/GenBank/DDBJ whole genome shotgun (WGS) entry which is preliminary data.</text>
</comment>
<feature type="compositionally biased region" description="Basic and acidic residues" evidence="6">
    <location>
        <begin position="147"/>
        <end position="156"/>
    </location>
</feature>
<feature type="region of interest" description="Disordered" evidence="6">
    <location>
        <begin position="61"/>
        <end position="156"/>
    </location>
</feature>
<dbReference type="InterPro" id="IPR027417">
    <property type="entry name" value="P-loop_NTPase"/>
</dbReference>
<dbReference type="AlphaFoldDB" id="A0A2V2UN43"/>
<keyword evidence="1 3" id="KW-0547">Nucleotide-binding</keyword>
<dbReference type="GO" id="GO:0016887">
    <property type="term" value="F:ATP hydrolysis activity"/>
    <property type="evidence" value="ECO:0007669"/>
    <property type="project" value="TreeGrafter"/>
</dbReference>
<dbReference type="SMART" id="SM00129">
    <property type="entry name" value="KISc"/>
    <property type="match status" value="1"/>
</dbReference>
<evidence type="ECO:0000256" key="5">
    <source>
        <dbReference type="SAM" id="Coils"/>
    </source>
</evidence>
<dbReference type="GO" id="GO:0005524">
    <property type="term" value="F:ATP binding"/>
    <property type="evidence" value="ECO:0007669"/>
    <property type="project" value="UniProtKB-UniRule"/>
</dbReference>
<feature type="compositionally biased region" description="Basic and acidic residues" evidence="6">
    <location>
        <begin position="82"/>
        <end position="95"/>
    </location>
</feature>
<evidence type="ECO:0000256" key="1">
    <source>
        <dbReference type="ARBA" id="ARBA00022741"/>
    </source>
</evidence>
<reference evidence="8 9" key="1">
    <citation type="journal article" date="2018" name="Microb. Genom.">
        <title>Expanding an expanded genome: long-read sequencing of Trypanosoma cruzi.</title>
        <authorList>
            <person name="Berna L."/>
            <person name="Rodriguez M."/>
            <person name="Chiribao M.L."/>
            <person name="Parodi-Talice A."/>
            <person name="Pita S."/>
            <person name="Rijo G."/>
            <person name="Alvarez-Valin F."/>
            <person name="Robello C."/>
        </authorList>
    </citation>
    <scope>NUCLEOTIDE SEQUENCE [LARGE SCALE GENOMIC DNA]</scope>
    <source>
        <strain evidence="8 9">Dm28c</strain>
    </source>
</reference>
<dbReference type="VEuPathDB" id="TriTrypDB:Tc_MARK_9348"/>
<dbReference type="VEuPathDB" id="TriTrypDB:TCDM_08966"/>
<dbReference type="InterPro" id="IPR019821">
    <property type="entry name" value="Kinesin_motor_CS"/>
</dbReference>